<evidence type="ECO:0000256" key="14">
    <source>
        <dbReference type="RuleBase" id="RU000456"/>
    </source>
</evidence>
<dbReference type="PANTHER" id="PTHR22888:SF9">
    <property type="entry name" value="CYTOCHROME C OXIDASE SUBUNIT 2"/>
    <property type="match status" value="1"/>
</dbReference>
<evidence type="ECO:0000259" key="17">
    <source>
        <dbReference type="PROSITE" id="PS50857"/>
    </source>
</evidence>
<evidence type="ECO:0000256" key="7">
    <source>
        <dbReference type="ARBA" id="ARBA00022967"/>
    </source>
</evidence>
<evidence type="ECO:0000256" key="13">
    <source>
        <dbReference type="ARBA" id="ARBA00047816"/>
    </source>
</evidence>
<evidence type="ECO:0000256" key="16">
    <source>
        <dbReference type="SAM" id="Phobius"/>
    </source>
</evidence>
<evidence type="ECO:0000313" key="20">
    <source>
        <dbReference type="Proteomes" id="UP000191901"/>
    </source>
</evidence>
<evidence type="ECO:0000259" key="18">
    <source>
        <dbReference type="PROSITE" id="PS50999"/>
    </source>
</evidence>
<evidence type="ECO:0000256" key="3">
    <source>
        <dbReference type="ARBA" id="ARBA00022448"/>
    </source>
</evidence>
<dbReference type="RefSeq" id="WP_088431193.1">
    <property type="nucleotide sequence ID" value="NZ_CP021983.2"/>
</dbReference>
<comment type="function">
    <text evidence="12 15">Subunits I and II form the functional core of the enzyme complex. Electrons originating in cytochrome c are transferred via heme a and Cu(A) to the binuclear center formed by heme a3 and Cu(B).</text>
</comment>
<dbReference type="Pfam" id="PF00116">
    <property type="entry name" value="COX2"/>
    <property type="match status" value="1"/>
</dbReference>
<feature type="transmembrane region" description="Helical" evidence="16">
    <location>
        <begin position="45"/>
        <end position="71"/>
    </location>
</feature>
<evidence type="ECO:0000313" key="19">
    <source>
        <dbReference type="EMBL" id="ASC73880.1"/>
    </source>
</evidence>
<dbReference type="EMBL" id="CP021983">
    <property type="protein sequence ID" value="ASC73880.1"/>
    <property type="molecule type" value="Genomic_DNA"/>
</dbReference>
<keyword evidence="11 16" id="KW-0472">Membrane</keyword>
<evidence type="ECO:0000256" key="9">
    <source>
        <dbReference type="ARBA" id="ARBA00022989"/>
    </source>
</evidence>
<dbReference type="InterPro" id="IPR001505">
    <property type="entry name" value="Copper_CuA"/>
</dbReference>
<dbReference type="AlphaFoldDB" id="A0A1Z3HU83"/>
<dbReference type="InterPro" id="IPR008972">
    <property type="entry name" value="Cupredoxin"/>
</dbReference>
<dbReference type="PROSITE" id="PS00078">
    <property type="entry name" value="COX2"/>
    <property type="match status" value="1"/>
</dbReference>
<dbReference type="GO" id="GO:0042773">
    <property type="term" value="P:ATP synthesis coupled electron transport"/>
    <property type="evidence" value="ECO:0007669"/>
    <property type="project" value="TreeGrafter"/>
</dbReference>
<proteinExistence type="inferred from homology"/>
<keyword evidence="19" id="KW-0560">Oxidoreductase</keyword>
<feature type="domain" description="Cytochrome oxidase subunit II copper A binding" evidence="17">
    <location>
        <begin position="174"/>
        <end position="285"/>
    </location>
</feature>
<evidence type="ECO:0000256" key="12">
    <source>
        <dbReference type="ARBA" id="ARBA00024688"/>
    </source>
</evidence>
<evidence type="ECO:0000256" key="11">
    <source>
        <dbReference type="ARBA" id="ARBA00023136"/>
    </source>
</evidence>
<feature type="transmembrane region" description="Helical" evidence="16">
    <location>
        <begin position="92"/>
        <end position="113"/>
    </location>
</feature>
<keyword evidence="5 14" id="KW-0812">Transmembrane</keyword>
<dbReference type="InterPro" id="IPR036257">
    <property type="entry name" value="Cyt_c_oxidase_su2_TM_sf"/>
</dbReference>
<keyword evidence="3 14" id="KW-0813">Transport</keyword>
<protein>
    <recommendedName>
        <fullName evidence="15">Cytochrome c oxidase subunit 2</fullName>
        <ecNumber evidence="15">7.1.1.9</ecNumber>
    </recommendedName>
</protein>
<dbReference type="STRING" id="1641165.XM38_18815"/>
<keyword evidence="9 16" id="KW-1133">Transmembrane helix</keyword>
<gene>
    <name evidence="19" type="primary">ctaC</name>
    <name evidence="19" type="ORF">XM38_048540</name>
</gene>
<dbReference type="SUPFAM" id="SSF81464">
    <property type="entry name" value="Cytochrome c oxidase subunit II-like, transmembrane region"/>
    <property type="match status" value="1"/>
</dbReference>
<evidence type="ECO:0000256" key="4">
    <source>
        <dbReference type="ARBA" id="ARBA00022660"/>
    </source>
</evidence>
<feature type="transmembrane region" description="Helical" evidence="16">
    <location>
        <begin position="7"/>
        <end position="25"/>
    </location>
</feature>
<dbReference type="EC" id="7.1.1.9" evidence="15"/>
<dbReference type="PROSITE" id="PS50999">
    <property type="entry name" value="COX2_TM"/>
    <property type="match status" value="1"/>
</dbReference>
<evidence type="ECO:0000256" key="15">
    <source>
        <dbReference type="RuleBase" id="RU004024"/>
    </source>
</evidence>
<dbReference type="Gene3D" id="2.60.40.420">
    <property type="entry name" value="Cupredoxins - blue copper proteins"/>
    <property type="match status" value="1"/>
</dbReference>
<organism evidence="19 20">
    <name type="scientific">Halomicronema hongdechloris C2206</name>
    <dbReference type="NCBI Taxonomy" id="1641165"/>
    <lineage>
        <taxon>Bacteria</taxon>
        <taxon>Bacillati</taxon>
        <taxon>Cyanobacteriota</taxon>
        <taxon>Cyanophyceae</taxon>
        <taxon>Nodosilineales</taxon>
        <taxon>Nodosilineaceae</taxon>
        <taxon>Halomicronema</taxon>
    </lineage>
</organism>
<keyword evidence="20" id="KW-1185">Reference proteome</keyword>
<dbReference type="PROSITE" id="PS50857">
    <property type="entry name" value="COX2_CUA"/>
    <property type="match status" value="1"/>
</dbReference>
<dbReference type="InterPro" id="IPR002429">
    <property type="entry name" value="CcO_II-like_C"/>
</dbReference>
<dbReference type="GO" id="GO:0005507">
    <property type="term" value="F:copper ion binding"/>
    <property type="evidence" value="ECO:0007669"/>
    <property type="project" value="InterPro"/>
</dbReference>
<dbReference type="Proteomes" id="UP000191901">
    <property type="component" value="Chromosome"/>
</dbReference>
<evidence type="ECO:0000256" key="2">
    <source>
        <dbReference type="ARBA" id="ARBA00007866"/>
    </source>
</evidence>
<comment type="similarity">
    <text evidence="2 14">Belongs to the cytochrome c oxidase subunit 2 family.</text>
</comment>
<dbReference type="SUPFAM" id="SSF49503">
    <property type="entry name" value="Cupredoxins"/>
    <property type="match status" value="1"/>
</dbReference>
<reference evidence="19 20" key="1">
    <citation type="journal article" date="2016" name="Biochim. Biophys. Acta">
        <title>Characterization of red-shifted phycobilisomes isolated from the chlorophyll f-containing cyanobacterium Halomicronema hongdechloris.</title>
        <authorList>
            <person name="Li Y."/>
            <person name="Lin Y."/>
            <person name="Garvey C.J."/>
            <person name="Birch D."/>
            <person name="Corkery R.W."/>
            <person name="Loughlin P.C."/>
            <person name="Scheer H."/>
            <person name="Willows R.D."/>
            <person name="Chen M."/>
        </authorList>
    </citation>
    <scope>NUCLEOTIDE SEQUENCE [LARGE SCALE GENOMIC DNA]</scope>
    <source>
        <strain evidence="19 20">C2206</strain>
    </source>
</reference>
<keyword evidence="10 15" id="KW-0186">Copper</keyword>
<sequence length="331" mass="35991">MKQIPASLLTLVIGVVVTLISLWVGQNHGWLPEQASEQAVLVDDFFNVMVVIATALFLVVQGAILFALFQFRQRQGDTTDGEPIEGNLPLEAFWTAIPAVIVIGLGTYSVYVFQEMGGFNPGLQEANSQGTMVAQVMDEQVSDVGAPLVDHGAADKQVAGNYGFGASPMKEGNTPDLTVEVKGLQYAWIFTYPDSGIVDGELHVPANQDVLLNISSQDVIHSFWVPQFRLKQDAIPGEETELRFVATKPGTYSVVCAELCGAYHGGMRTQVIVHTPEDFEQWRESRVAQAPHQDETVAANPAEMTATDYLAPVSQALNIHTHSLAHLTSEQ</sequence>
<keyword evidence="7" id="KW-1278">Translocase</keyword>
<dbReference type="GO" id="GO:0005886">
    <property type="term" value="C:plasma membrane"/>
    <property type="evidence" value="ECO:0007669"/>
    <property type="project" value="UniProtKB-SubCell"/>
</dbReference>
<keyword evidence="4 14" id="KW-0679">Respiratory chain</keyword>
<dbReference type="GO" id="GO:0016491">
    <property type="term" value="F:oxidoreductase activity"/>
    <property type="evidence" value="ECO:0007669"/>
    <property type="project" value="UniProtKB-KW"/>
</dbReference>
<keyword evidence="6 15" id="KW-0479">Metal-binding</keyword>
<dbReference type="Gene3D" id="1.10.287.90">
    <property type="match status" value="1"/>
</dbReference>
<comment type="cofactor">
    <cofactor evidence="15">
        <name>Cu cation</name>
        <dbReference type="ChEBI" id="CHEBI:23378"/>
    </cofactor>
    <text evidence="15">Binds a copper A center.</text>
</comment>
<comment type="catalytic activity">
    <reaction evidence="13 15">
        <text>4 Fe(II)-[cytochrome c] + O2 + 8 H(+)(in) = 4 Fe(III)-[cytochrome c] + 2 H2O + 4 H(+)(out)</text>
        <dbReference type="Rhea" id="RHEA:11436"/>
        <dbReference type="Rhea" id="RHEA-COMP:10350"/>
        <dbReference type="Rhea" id="RHEA-COMP:14399"/>
        <dbReference type="ChEBI" id="CHEBI:15377"/>
        <dbReference type="ChEBI" id="CHEBI:15378"/>
        <dbReference type="ChEBI" id="CHEBI:15379"/>
        <dbReference type="ChEBI" id="CHEBI:29033"/>
        <dbReference type="ChEBI" id="CHEBI:29034"/>
        <dbReference type="EC" id="7.1.1.9"/>
    </reaction>
</comment>
<dbReference type="InterPro" id="IPR045187">
    <property type="entry name" value="CcO_II"/>
</dbReference>
<dbReference type="PRINTS" id="PR01166">
    <property type="entry name" value="CYCOXIDASEII"/>
</dbReference>
<dbReference type="KEGG" id="hhg:XM38_048540"/>
<dbReference type="InterPro" id="IPR011759">
    <property type="entry name" value="Cyt_c_oxidase_su2_TM_dom"/>
</dbReference>
<feature type="domain" description="Cytochrome oxidase subunit II transmembrane region profile" evidence="18">
    <location>
        <begin position="22"/>
        <end position="120"/>
    </location>
</feature>
<evidence type="ECO:0000256" key="8">
    <source>
        <dbReference type="ARBA" id="ARBA00022982"/>
    </source>
</evidence>
<accession>A0A1Z3HU83</accession>
<evidence type="ECO:0000256" key="1">
    <source>
        <dbReference type="ARBA" id="ARBA00004141"/>
    </source>
</evidence>
<comment type="subcellular location">
    <subcellularLocation>
        <location evidence="14">Cell membrane</location>
        <topology evidence="14">Multi-pass membrane protein</topology>
    </subcellularLocation>
    <subcellularLocation>
        <location evidence="1">Membrane</location>
        <topology evidence="1">Multi-pass membrane protein</topology>
    </subcellularLocation>
</comment>
<dbReference type="OrthoDB" id="9781261at2"/>
<dbReference type="GO" id="GO:0004129">
    <property type="term" value="F:cytochrome-c oxidase activity"/>
    <property type="evidence" value="ECO:0007669"/>
    <property type="project" value="UniProtKB-EC"/>
</dbReference>
<evidence type="ECO:0000256" key="6">
    <source>
        <dbReference type="ARBA" id="ARBA00022723"/>
    </source>
</evidence>
<dbReference type="PANTHER" id="PTHR22888">
    <property type="entry name" value="CYTOCHROME C OXIDASE, SUBUNIT II"/>
    <property type="match status" value="1"/>
</dbReference>
<name>A0A1Z3HU83_9CYAN</name>
<dbReference type="Pfam" id="PF02790">
    <property type="entry name" value="COX2_TM"/>
    <property type="match status" value="1"/>
</dbReference>
<evidence type="ECO:0000256" key="5">
    <source>
        <dbReference type="ARBA" id="ARBA00022692"/>
    </source>
</evidence>
<dbReference type="CDD" id="cd13919">
    <property type="entry name" value="CuRO_HCO_II_like_5"/>
    <property type="match status" value="1"/>
</dbReference>
<evidence type="ECO:0000256" key="10">
    <source>
        <dbReference type="ARBA" id="ARBA00023008"/>
    </source>
</evidence>
<keyword evidence="8 14" id="KW-0249">Electron transport</keyword>